<dbReference type="GO" id="GO:0004674">
    <property type="term" value="F:protein serine/threonine kinase activity"/>
    <property type="evidence" value="ECO:0007669"/>
    <property type="project" value="UniProtKB-KW"/>
</dbReference>
<evidence type="ECO:0000256" key="5">
    <source>
        <dbReference type="ARBA" id="ARBA00022840"/>
    </source>
</evidence>
<keyword evidence="2" id="KW-0808">Transferase</keyword>
<protein>
    <recommendedName>
        <fullName evidence="6">Protein kinase domain-containing protein</fullName>
    </recommendedName>
</protein>
<dbReference type="OrthoDB" id="541276at2759"/>
<evidence type="ECO:0000313" key="7">
    <source>
        <dbReference type="EMBL" id="KAG5170015.1"/>
    </source>
</evidence>
<proteinExistence type="predicted"/>
<accession>A0A8H8CLY6</accession>
<keyword evidence="3" id="KW-0547">Nucleotide-binding</keyword>
<dbReference type="GO" id="GO:0005524">
    <property type="term" value="F:ATP binding"/>
    <property type="evidence" value="ECO:0007669"/>
    <property type="project" value="UniProtKB-KW"/>
</dbReference>
<evidence type="ECO:0000256" key="2">
    <source>
        <dbReference type="ARBA" id="ARBA00022679"/>
    </source>
</evidence>
<feature type="domain" description="Protein kinase" evidence="6">
    <location>
        <begin position="27"/>
        <end position="309"/>
    </location>
</feature>
<dbReference type="InterPro" id="IPR011009">
    <property type="entry name" value="Kinase-like_dom_sf"/>
</dbReference>
<gene>
    <name evidence="7" type="ORF">JR316_004398</name>
</gene>
<dbReference type="Gene3D" id="1.10.510.10">
    <property type="entry name" value="Transferase(Phosphotransferase) domain 1"/>
    <property type="match status" value="1"/>
</dbReference>
<reference evidence="7" key="1">
    <citation type="submission" date="2021-02" db="EMBL/GenBank/DDBJ databases">
        <title>Psilocybe cubensis genome.</title>
        <authorList>
            <person name="Mckernan K.J."/>
            <person name="Crawford S."/>
            <person name="Trippe A."/>
            <person name="Kane L.T."/>
            <person name="Mclaughlin S."/>
        </authorList>
    </citation>
    <scope>NUCLEOTIDE SEQUENCE [LARGE SCALE GENOMIC DNA]</scope>
    <source>
        <strain evidence="7">MGC-MH-2018</strain>
    </source>
</reference>
<evidence type="ECO:0000259" key="6">
    <source>
        <dbReference type="PROSITE" id="PS50011"/>
    </source>
</evidence>
<dbReference type="AlphaFoldDB" id="A0A8H8CLY6"/>
<name>A0A8H8CLY6_PSICU</name>
<keyword evidence="5" id="KW-0067">ATP-binding</keyword>
<evidence type="ECO:0000256" key="3">
    <source>
        <dbReference type="ARBA" id="ARBA00022741"/>
    </source>
</evidence>
<keyword evidence="1" id="KW-0723">Serine/threonine-protein kinase</keyword>
<dbReference type="PANTHER" id="PTHR24349">
    <property type="entry name" value="SERINE/THREONINE-PROTEIN KINASE"/>
    <property type="match status" value="1"/>
</dbReference>
<evidence type="ECO:0000256" key="1">
    <source>
        <dbReference type="ARBA" id="ARBA00022527"/>
    </source>
</evidence>
<dbReference type="EMBL" id="JAFIQS010000004">
    <property type="protein sequence ID" value="KAG5170015.1"/>
    <property type="molecule type" value="Genomic_DNA"/>
</dbReference>
<evidence type="ECO:0000256" key="4">
    <source>
        <dbReference type="ARBA" id="ARBA00022777"/>
    </source>
</evidence>
<comment type="caution">
    <text evidence="7">The sequence shown here is derived from an EMBL/GenBank/DDBJ whole genome shotgun (WGS) entry which is preliminary data.</text>
</comment>
<sequence>MDSSTPPNTLSYFPSIGAFIDNGALQIVEVLTTWVGYSGVVYRAVDTRTRHPSGQKKYFSVRCLCISVFPNTAKRQKEIYLRGVMLHRLASAHPGIIDIHHVFEQDNRLYIITNHAPNGNLATQIFEKGRYIGRNADIKSVYLQLLEAVDYCHSIRIAHMHLTPRNIVCFQDGLRVSITNFGLATTERFSENFRQGSVRYMSPECHGAQFTHTGKYSPKFNDIWSLGIIMLNMITGRNCWMVATPDDPFFRDYSNSPFDILPVIYPISSETNNILSRMLHPSWYQRSTLHEVRMAVENVTNFYSEDAFFSGGMACFRRQEIKESPLTRAMREQHILSEAPR</sequence>
<dbReference type="Pfam" id="PF00069">
    <property type="entry name" value="Pkinase"/>
    <property type="match status" value="1"/>
</dbReference>
<organism evidence="7">
    <name type="scientific">Psilocybe cubensis</name>
    <name type="common">Psychedelic mushroom</name>
    <name type="synonym">Stropharia cubensis</name>
    <dbReference type="NCBI Taxonomy" id="181762"/>
    <lineage>
        <taxon>Eukaryota</taxon>
        <taxon>Fungi</taxon>
        <taxon>Dikarya</taxon>
        <taxon>Basidiomycota</taxon>
        <taxon>Agaricomycotina</taxon>
        <taxon>Agaricomycetes</taxon>
        <taxon>Agaricomycetidae</taxon>
        <taxon>Agaricales</taxon>
        <taxon>Agaricineae</taxon>
        <taxon>Strophariaceae</taxon>
        <taxon>Psilocybe</taxon>
    </lineage>
</organism>
<dbReference type="PROSITE" id="PS50011">
    <property type="entry name" value="PROTEIN_KINASE_DOM"/>
    <property type="match status" value="1"/>
</dbReference>
<dbReference type="SUPFAM" id="SSF56112">
    <property type="entry name" value="Protein kinase-like (PK-like)"/>
    <property type="match status" value="1"/>
</dbReference>
<dbReference type="InterPro" id="IPR050205">
    <property type="entry name" value="CDPK_Ser/Thr_kinases"/>
</dbReference>
<keyword evidence="4" id="KW-0418">Kinase</keyword>
<dbReference type="InterPro" id="IPR000719">
    <property type="entry name" value="Prot_kinase_dom"/>
</dbReference>